<reference evidence="1" key="1">
    <citation type="submission" date="2016-10" db="EMBL/GenBank/DDBJ databases">
        <authorList>
            <person name="Benchimol M."/>
            <person name="Almeida L.G."/>
            <person name="Vasconcelos A.T."/>
            <person name="Perreira-Neves A."/>
            <person name="Rosa I.A."/>
            <person name="Tasca T."/>
            <person name="Bogo M.R."/>
            <person name="de Souza W."/>
        </authorList>
    </citation>
    <scope>NUCLEOTIDE SEQUENCE [LARGE SCALE GENOMIC DNA]</scope>
    <source>
        <strain evidence="1">K</strain>
    </source>
</reference>
<dbReference type="RefSeq" id="XP_068370089.1">
    <property type="nucleotide sequence ID" value="XM_068496887.1"/>
</dbReference>
<evidence type="ECO:0000313" key="2">
    <source>
        <dbReference type="Proteomes" id="UP000179807"/>
    </source>
</evidence>
<sequence length="131" mass="15321">MEMNFTWQFHHLAGCLIHIRSKIERHVNHFVLFEVFHINGLLSKNWIAFNEILSADDKDQLCDFGDACIYSKGMIHIRELLGFDIKLLFLMRWKRSHAESNVFGLFGKFMGEVKGHDIEDDAHVKESNLCI</sequence>
<organism evidence="1 2">
    <name type="scientific">Tritrichomonas foetus</name>
    <dbReference type="NCBI Taxonomy" id="1144522"/>
    <lineage>
        <taxon>Eukaryota</taxon>
        <taxon>Metamonada</taxon>
        <taxon>Parabasalia</taxon>
        <taxon>Tritrichomonadida</taxon>
        <taxon>Tritrichomonadidae</taxon>
        <taxon>Tritrichomonas</taxon>
    </lineage>
</organism>
<protein>
    <submittedName>
        <fullName evidence="1">Uncharacterized protein</fullName>
    </submittedName>
</protein>
<accession>A0A1J4L0B4</accession>
<evidence type="ECO:0000313" key="1">
    <source>
        <dbReference type="EMBL" id="OHT16953.1"/>
    </source>
</evidence>
<dbReference type="VEuPathDB" id="TrichDB:TRFO_12846"/>
<keyword evidence="2" id="KW-1185">Reference proteome</keyword>
<proteinExistence type="predicted"/>
<dbReference type="Proteomes" id="UP000179807">
    <property type="component" value="Unassembled WGS sequence"/>
</dbReference>
<comment type="caution">
    <text evidence="1">The sequence shown here is derived from an EMBL/GenBank/DDBJ whole genome shotgun (WGS) entry which is preliminary data.</text>
</comment>
<dbReference type="GeneID" id="94831591"/>
<name>A0A1J4L0B4_9EUKA</name>
<dbReference type="EMBL" id="MLAK01000057">
    <property type="protein sequence ID" value="OHT16953.1"/>
    <property type="molecule type" value="Genomic_DNA"/>
</dbReference>
<gene>
    <name evidence="1" type="ORF">TRFO_12846</name>
</gene>
<dbReference type="AlphaFoldDB" id="A0A1J4L0B4"/>